<protein>
    <submittedName>
        <fullName evidence="2">Uncharacterized protein</fullName>
    </submittedName>
</protein>
<dbReference type="EMBL" id="WXFA01000005">
    <property type="protein sequence ID" value="MBM3091417.1"/>
    <property type="molecule type" value="Genomic_DNA"/>
</dbReference>
<evidence type="ECO:0000313" key="2">
    <source>
        <dbReference type="EMBL" id="MBM3091417.1"/>
    </source>
</evidence>
<dbReference type="Proteomes" id="UP000744980">
    <property type="component" value="Unassembled WGS sequence"/>
</dbReference>
<organism evidence="2 3">
    <name type="scientific">Ensifer canadensis</name>
    <dbReference type="NCBI Taxonomy" id="555315"/>
    <lineage>
        <taxon>Bacteria</taxon>
        <taxon>Pseudomonadati</taxon>
        <taxon>Pseudomonadota</taxon>
        <taxon>Alphaproteobacteria</taxon>
        <taxon>Hyphomicrobiales</taxon>
        <taxon>Rhizobiaceae</taxon>
        <taxon>Sinorhizobium/Ensifer group</taxon>
        <taxon>Ensifer</taxon>
    </lineage>
</organism>
<feature type="region of interest" description="Disordered" evidence="1">
    <location>
        <begin position="1"/>
        <end position="26"/>
    </location>
</feature>
<keyword evidence="3" id="KW-1185">Reference proteome</keyword>
<accession>A0AAW4FLC0</accession>
<name>A0AAW4FLC0_9HYPH</name>
<gene>
    <name evidence="2" type="ORF">GFB56_11385</name>
</gene>
<evidence type="ECO:0000313" key="3">
    <source>
        <dbReference type="Proteomes" id="UP000744980"/>
    </source>
</evidence>
<proteinExistence type="predicted"/>
<dbReference type="AlphaFoldDB" id="A0AAW4FLC0"/>
<reference evidence="2 3" key="1">
    <citation type="submission" date="2020-01" db="EMBL/GenBank/DDBJ databases">
        <title>Draft genome assembly of Ensifer adhaerens T173.</title>
        <authorList>
            <person name="Craig J.E."/>
            <person name="Stinchcombe J.R."/>
        </authorList>
    </citation>
    <scope>NUCLEOTIDE SEQUENCE [LARGE SCALE GENOMIC DNA]</scope>
    <source>
        <strain evidence="2 3">T173</strain>
    </source>
</reference>
<evidence type="ECO:0000256" key="1">
    <source>
        <dbReference type="SAM" id="MobiDB-lite"/>
    </source>
</evidence>
<sequence>MALPGKGNQSARNINAKKGRSGSDTTVAESQVIGIKAAVVEHVENQLSRSLRSELPMGAQGRGQLSEACRPLVVLVLVLLGT</sequence>
<dbReference type="RefSeq" id="WP_057204771.1">
    <property type="nucleotide sequence ID" value="NZ_CP083371.1"/>
</dbReference>
<comment type="caution">
    <text evidence="2">The sequence shown here is derived from an EMBL/GenBank/DDBJ whole genome shotgun (WGS) entry which is preliminary data.</text>
</comment>